<protein>
    <recommendedName>
        <fullName evidence="4">TrwC relaxase domain-containing protein</fullName>
    </recommendedName>
</protein>
<evidence type="ECO:0000256" key="2">
    <source>
        <dbReference type="ARBA" id="ARBA00022840"/>
    </source>
</evidence>
<dbReference type="Proteomes" id="UP000186471">
    <property type="component" value="Unassembled WGS sequence"/>
</dbReference>
<name>A0A1Q8VJC6_9ACTO</name>
<evidence type="ECO:0000259" key="4">
    <source>
        <dbReference type="Pfam" id="PF08751"/>
    </source>
</evidence>
<dbReference type="Gene3D" id="3.40.50.300">
    <property type="entry name" value="P-loop containing nucleotide triphosphate hydrolases"/>
    <property type="match status" value="2"/>
</dbReference>
<dbReference type="InterPro" id="IPR027417">
    <property type="entry name" value="P-loop_NTPase"/>
</dbReference>
<evidence type="ECO:0000313" key="5">
    <source>
        <dbReference type="EMBL" id="OLO48179.1"/>
    </source>
</evidence>
<dbReference type="EMBL" id="MSKK01000008">
    <property type="protein sequence ID" value="OLO48179.1"/>
    <property type="molecule type" value="Genomic_DNA"/>
</dbReference>
<accession>A0A1Q8VJC6</accession>
<dbReference type="Pfam" id="PF13604">
    <property type="entry name" value="AAA_30"/>
    <property type="match status" value="1"/>
</dbReference>
<dbReference type="SUPFAM" id="SSF52540">
    <property type="entry name" value="P-loop containing nucleoside triphosphate hydrolases"/>
    <property type="match status" value="2"/>
</dbReference>
<keyword evidence="2" id="KW-0067">ATP-binding</keyword>
<feature type="region of interest" description="Disordered" evidence="3">
    <location>
        <begin position="1225"/>
        <end position="1281"/>
    </location>
</feature>
<dbReference type="InterPro" id="IPR014862">
    <property type="entry name" value="TrwC"/>
</dbReference>
<feature type="region of interest" description="Disordered" evidence="3">
    <location>
        <begin position="358"/>
        <end position="388"/>
    </location>
</feature>
<evidence type="ECO:0000256" key="3">
    <source>
        <dbReference type="SAM" id="MobiDB-lite"/>
    </source>
</evidence>
<keyword evidence="1" id="KW-0547">Nucleotide-binding</keyword>
<gene>
    <name evidence="5" type="ORF">BKH31_02825</name>
</gene>
<proteinExistence type="predicted"/>
<dbReference type="SUPFAM" id="SSF55464">
    <property type="entry name" value="Origin of replication-binding domain, RBD-like"/>
    <property type="match status" value="1"/>
</dbReference>
<dbReference type="RefSeq" id="WP_075410977.1">
    <property type="nucleotide sequence ID" value="NZ_MSKK01000008.1"/>
</dbReference>
<dbReference type="GO" id="GO:0003678">
    <property type="term" value="F:DNA helicase activity"/>
    <property type="evidence" value="ECO:0007669"/>
    <property type="project" value="UniProtKB-ARBA"/>
</dbReference>
<dbReference type="PANTHER" id="PTHR43788">
    <property type="entry name" value="DNA2/NAM7 HELICASE FAMILY MEMBER"/>
    <property type="match status" value="1"/>
</dbReference>
<dbReference type="NCBIfam" id="NF041492">
    <property type="entry name" value="MobF"/>
    <property type="match status" value="1"/>
</dbReference>
<dbReference type="OrthoDB" id="3250602at2"/>
<organism evidence="5">
    <name type="scientific">Actinomyces oris</name>
    <dbReference type="NCBI Taxonomy" id="544580"/>
    <lineage>
        <taxon>Bacteria</taxon>
        <taxon>Bacillati</taxon>
        <taxon>Actinomycetota</taxon>
        <taxon>Actinomycetes</taxon>
        <taxon>Actinomycetales</taxon>
        <taxon>Actinomycetaceae</taxon>
        <taxon>Actinomyces</taxon>
    </lineage>
</organism>
<dbReference type="PANTHER" id="PTHR43788:SF6">
    <property type="entry name" value="DNA HELICASE B"/>
    <property type="match status" value="1"/>
</dbReference>
<feature type="compositionally biased region" description="Basic and acidic residues" evidence="3">
    <location>
        <begin position="1266"/>
        <end position="1281"/>
    </location>
</feature>
<feature type="domain" description="TrwC relaxase" evidence="4">
    <location>
        <begin position="20"/>
        <end position="359"/>
    </location>
</feature>
<evidence type="ECO:0000256" key="1">
    <source>
        <dbReference type="ARBA" id="ARBA00022741"/>
    </source>
</evidence>
<dbReference type="GO" id="GO:0005524">
    <property type="term" value="F:ATP binding"/>
    <property type="evidence" value="ECO:0007669"/>
    <property type="project" value="UniProtKB-KW"/>
</dbReference>
<comment type="caution">
    <text evidence="5">The sequence shown here is derived from an EMBL/GenBank/DDBJ whole genome shotgun (WGS) entry which is preliminary data.</text>
</comment>
<sequence>MITVKALYDTGREGTSIVDYLIESVADGPGQEHAHFDGTRYYTNAGTPPGRWLGGGLDGLGDDDRHLHAGRRVGADQLRALIQDGADPITHRPLGRAFPAHVSTADRVRALTDDLSAHLSADERAARIEQIERQVARTNKNRAVHGFDFTFAPPKSVSVLWALGDAGVREQVEAAHHDAINHVVAMMEADSIRTRQGAGGVVQTETRGVVAAAFDHWDSREGDPHLHTHLVVANRVQGPDGRWRTLDSRGALMPAQVALSEAYDNHLMDALSARLGVEWHVRSISRTGREHWEIDGVDDRLLKAFSTRHAQIEAAREEAGADGAGHWEADAKAWAGTRSDKKHHSLEELTRSWRERARQVAGDQPLRGVTGRPLPAPGTMPGQPGTRAHPVRAADITDDQVAQLAGGVLVALQSSRAHWSTWNIRAEAQRAARRIRFETPGQRDQFTGRLTEAVTARCVRVDYATTAHTPARYRRRDGSSRFVPESSEIFTTQVLLDAEDALVRWSRSTDAPRLANPQALASAGKRAPSEDQLAAIEAVATSGRRLDLMVGPAGAGKTTALSALVDAWQAEHGAGSVTALAPSSAAAEVLGESLGAPADNTAMWLTLRRAAAERDSHMDFLRKAGQWIDQGGRVADIRDSLAVVDPTTADLPDQRIRAAIDAALHRIENTPMQKARLEAGDLIIVDEASMAATIPLREIVAQADAAGAKVLAVGDPDQLSAVEAGGAFGMLIDAQPDKVASLKTIHRFVDDWQGPASLALRAGDRRAVETYTTQGAVQSGTQEEVLDQVHAAWASETAQGRTSLMVAADNATAAELAARARADLKSAGKVHGREVTLADGNTASAGDLIVTRKNARALRSGRHWAHNGATWHVQAVSADGAMLVTPTADPATEAIHLPADYVAAQVELGYATTIHRAQGRTVDDCHVVVTPDMGRQALYVGMTRGRTSNVAHVVTDGAAVDDDLMPQSAQEPANILTNVLARDTAPTTARRAADRHADAAESVKRLADEYTTIAAGEAAWGWENSLPRLLPSQADRLLADDYSDALAKELRRSHRAGLDVNTVLPALASAKPLNEAHPAADLANRVAKARKAHTTAGGQRRLIAGLIPAAPPAADPDIARALDEREKLITARASAVLHQALTENQPWTKDLGPVPADARVRAQWLEAARTVAAYRDRYGIIDPPSGPVTATTHDTSLEATLGPVVSHIDRTVVEDRRRATQALLRARRLSEQAPRKTPPAPGRAPGVPTVSRSPRSGLGVPPQQPGDRRRPGRQQDRGRGL</sequence>
<dbReference type="CDD" id="cd18809">
    <property type="entry name" value="SF1_C_RecD"/>
    <property type="match status" value="1"/>
</dbReference>
<dbReference type="InterPro" id="IPR050534">
    <property type="entry name" value="Coronavir_polyprotein_1ab"/>
</dbReference>
<reference evidence="5" key="1">
    <citation type="submission" date="2016-12" db="EMBL/GenBank/DDBJ databases">
        <title>Genomic comparison of strains in the 'Actinomyces naeslundii' group.</title>
        <authorList>
            <person name="Mughal S.R."/>
            <person name="Do T."/>
            <person name="Gilbert S.C."/>
            <person name="Witherden E.A."/>
            <person name="Didelot X."/>
            <person name="Beighton D."/>
        </authorList>
    </citation>
    <scope>NUCLEOTIDE SEQUENCE [LARGE SCALE GENOMIC DNA]</scope>
    <source>
        <strain evidence="5">R21091</strain>
    </source>
</reference>
<dbReference type="Pfam" id="PF08751">
    <property type="entry name" value="TrwC"/>
    <property type="match status" value="1"/>
</dbReference>